<feature type="domain" description="DUF7823" evidence="2">
    <location>
        <begin position="141"/>
        <end position="258"/>
    </location>
</feature>
<dbReference type="Proteomes" id="UP000028493">
    <property type="component" value="Unassembled WGS sequence"/>
</dbReference>
<dbReference type="Pfam" id="PF11195">
    <property type="entry name" value="Tad2-like"/>
    <property type="match status" value="1"/>
</dbReference>
<dbReference type="RefSeq" id="WP_038197517.1">
    <property type="nucleotide sequence ID" value="NZ_CAWLXS010000377.1"/>
</dbReference>
<proteinExistence type="predicted"/>
<dbReference type="InterPro" id="IPR021361">
    <property type="entry name" value="Tad2-like_dom"/>
</dbReference>
<dbReference type="Pfam" id="PF25136">
    <property type="entry name" value="DUF7823"/>
    <property type="match status" value="1"/>
</dbReference>
<evidence type="ECO:0000259" key="2">
    <source>
        <dbReference type="Pfam" id="PF25136"/>
    </source>
</evidence>
<sequence length="258" mass="29810">MSEINKLDNIGKKCSFNPDQYKKKIEVDNVAPVGSFPWAVIQVYLNKPVRRSDWDSNIYLIPKYDNSGSVIYIQWLDKDGNILPWTPEQEDMVACDWVKMDFMLSFDVFIGTANATLQGSEGHVAWGYVKDGYKWDEHEWSKSFGDLKVIQNKTDIVETSSFYWHASSDNKVDVIIWIAVSNANQESSQKLIEFFQTKELYITVDGVTYNLGKSLNLVTDPRYKYEIDNSYKNDDAKKLGVLLQQNAGNTLRFYCNWK</sequence>
<protein>
    <submittedName>
        <fullName evidence="3">Uncharacterized protein</fullName>
    </submittedName>
</protein>
<name>A0A077PLQ3_XENBV</name>
<accession>A0A077PLQ3</accession>
<dbReference type="EMBL" id="CBSZ010000326">
    <property type="protein sequence ID" value="CDH25285.1"/>
    <property type="molecule type" value="Genomic_DNA"/>
</dbReference>
<dbReference type="AlphaFoldDB" id="A0A077PLQ3"/>
<comment type="caution">
    <text evidence="3">The sequence shown here is derived from an EMBL/GenBank/DDBJ whole genome shotgun (WGS) entry which is preliminary data.</text>
</comment>
<evidence type="ECO:0000259" key="1">
    <source>
        <dbReference type="Pfam" id="PF11195"/>
    </source>
</evidence>
<organism evidence="3 4">
    <name type="scientific">Xenorhabdus bovienii str. kraussei Becker Underwood</name>
    <dbReference type="NCBI Taxonomy" id="1398204"/>
    <lineage>
        <taxon>Bacteria</taxon>
        <taxon>Pseudomonadati</taxon>
        <taxon>Pseudomonadota</taxon>
        <taxon>Gammaproteobacteria</taxon>
        <taxon>Enterobacterales</taxon>
        <taxon>Morganellaceae</taxon>
        <taxon>Xenorhabdus</taxon>
    </lineage>
</organism>
<reference evidence="3" key="1">
    <citation type="submission" date="2013-07" db="EMBL/GenBank/DDBJ databases">
        <title>Sub-species coevolution in mutualistic symbiosis.</title>
        <authorList>
            <person name="Murfin K."/>
            <person name="Klassen J."/>
            <person name="Lee M."/>
            <person name="Forst S."/>
            <person name="Stock P."/>
            <person name="Goodrich-Blair H."/>
        </authorList>
    </citation>
    <scope>NUCLEOTIDE SEQUENCE [LARGE SCALE GENOMIC DNA]</scope>
    <source>
        <strain evidence="3">Kraussei Becker Underwood</strain>
    </source>
</reference>
<dbReference type="InterPro" id="IPR056725">
    <property type="entry name" value="DUF7823"/>
</dbReference>
<feature type="domain" description="Thoeris anti-defense 2-like" evidence="1">
    <location>
        <begin position="35"/>
        <end position="98"/>
    </location>
</feature>
<gene>
    <name evidence="3" type="ORF">XBKB1_3920002</name>
</gene>
<dbReference type="HOGENOM" id="CLU_093188_0_0_6"/>
<evidence type="ECO:0000313" key="3">
    <source>
        <dbReference type="EMBL" id="CDH25285.1"/>
    </source>
</evidence>
<evidence type="ECO:0000313" key="4">
    <source>
        <dbReference type="Proteomes" id="UP000028493"/>
    </source>
</evidence>